<organism evidence="3 4">
    <name type="scientific">Steinernema hermaphroditum</name>
    <dbReference type="NCBI Taxonomy" id="289476"/>
    <lineage>
        <taxon>Eukaryota</taxon>
        <taxon>Metazoa</taxon>
        <taxon>Ecdysozoa</taxon>
        <taxon>Nematoda</taxon>
        <taxon>Chromadorea</taxon>
        <taxon>Rhabditida</taxon>
        <taxon>Tylenchina</taxon>
        <taxon>Panagrolaimomorpha</taxon>
        <taxon>Strongyloidoidea</taxon>
        <taxon>Steinernematidae</taxon>
        <taxon>Steinernema</taxon>
    </lineage>
</organism>
<dbReference type="Proteomes" id="UP001175271">
    <property type="component" value="Unassembled WGS sequence"/>
</dbReference>
<keyword evidence="2" id="KW-1133">Transmembrane helix</keyword>
<comment type="caution">
    <text evidence="3">The sequence shown here is derived from an EMBL/GenBank/DDBJ whole genome shotgun (WGS) entry which is preliminary data.</text>
</comment>
<accession>A0AA39IS36</accession>
<keyword evidence="2" id="KW-0472">Membrane</keyword>
<evidence type="ECO:0000313" key="3">
    <source>
        <dbReference type="EMBL" id="KAK0428726.1"/>
    </source>
</evidence>
<dbReference type="EMBL" id="JAUCMV010000001">
    <property type="protein sequence ID" value="KAK0428726.1"/>
    <property type="molecule type" value="Genomic_DNA"/>
</dbReference>
<proteinExistence type="predicted"/>
<keyword evidence="2" id="KW-0812">Transmembrane</keyword>
<dbReference type="AlphaFoldDB" id="A0AA39IS36"/>
<protein>
    <submittedName>
        <fullName evidence="3">Uncharacterized protein</fullName>
    </submittedName>
</protein>
<gene>
    <name evidence="3" type="ORF">QR680_010971</name>
</gene>
<evidence type="ECO:0000313" key="4">
    <source>
        <dbReference type="Proteomes" id="UP001175271"/>
    </source>
</evidence>
<feature type="transmembrane region" description="Helical" evidence="2">
    <location>
        <begin position="55"/>
        <end position="75"/>
    </location>
</feature>
<feature type="region of interest" description="Disordered" evidence="1">
    <location>
        <begin position="99"/>
        <end position="121"/>
    </location>
</feature>
<evidence type="ECO:0000256" key="2">
    <source>
        <dbReference type="SAM" id="Phobius"/>
    </source>
</evidence>
<sequence length="121" mass="13884">MKYLTIFLLSWRAPGRTVCECLSLADIYIVIKIKEPSVKTEFTGEMYEQTTSPTAVAVVWSMFGFLSLMAIIYGLRMLWRRRQENRALVAAISAAPPRIHHHHESPEEKTWKGLVDPHTIV</sequence>
<name>A0AA39IS36_9BILA</name>
<evidence type="ECO:0000256" key="1">
    <source>
        <dbReference type="SAM" id="MobiDB-lite"/>
    </source>
</evidence>
<keyword evidence="4" id="KW-1185">Reference proteome</keyword>
<reference evidence="3" key="1">
    <citation type="submission" date="2023-06" db="EMBL/GenBank/DDBJ databases">
        <title>Genomic analysis of the entomopathogenic nematode Steinernema hermaphroditum.</title>
        <authorList>
            <person name="Schwarz E.M."/>
            <person name="Heppert J.K."/>
            <person name="Baniya A."/>
            <person name="Schwartz H.T."/>
            <person name="Tan C.-H."/>
            <person name="Antoshechkin I."/>
            <person name="Sternberg P.W."/>
            <person name="Goodrich-Blair H."/>
            <person name="Dillman A.R."/>
        </authorList>
    </citation>
    <scope>NUCLEOTIDE SEQUENCE</scope>
    <source>
        <strain evidence="3">PS9179</strain>
        <tissue evidence="3">Whole animal</tissue>
    </source>
</reference>